<protein>
    <recommendedName>
        <fullName evidence="3">Protein kinase domain-containing protein</fullName>
    </recommendedName>
</protein>
<accession>A0A9Q0GPV8</accession>
<dbReference type="OrthoDB" id="4062651at2759"/>
<dbReference type="InterPro" id="IPR011009">
    <property type="entry name" value="Kinase-like_dom_sf"/>
</dbReference>
<dbReference type="SUPFAM" id="SSF56112">
    <property type="entry name" value="Protein kinase-like (PK-like)"/>
    <property type="match status" value="1"/>
</dbReference>
<comment type="caution">
    <text evidence="1">The sequence shown here is derived from an EMBL/GenBank/DDBJ whole genome shotgun (WGS) entry which is preliminary data.</text>
</comment>
<reference evidence="1" key="1">
    <citation type="journal article" date="2023" name="Plant J.">
        <title>The genome of the king protea, Protea cynaroides.</title>
        <authorList>
            <person name="Chang J."/>
            <person name="Duong T.A."/>
            <person name="Schoeman C."/>
            <person name="Ma X."/>
            <person name="Roodt D."/>
            <person name="Barker N."/>
            <person name="Li Z."/>
            <person name="Van de Peer Y."/>
            <person name="Mizrachi E."/>
        </authorList>
    </citation>
    <scope>NUCLEOTIDE SEQUENCE</scope>
    <source>
        <tissue evidence="1">Young leaves</tissue>
    </source>
</reference>
<organism evidence="1 2">
    <name type="scientific">Protea cynaroides</name>
    <dbReference type="NCBI Taxonomy" id="273540"/>
    <lineage>
        <taxon>Eukaryota</taxon>
        <taxon>Viridiplantae</taxon>
        <taxon>Streptophyta</taxon>
        <taxon>Embryophyta</taxon>
        <taxon>Tracheophyta</taxon>
        <taxon>Spermatophyta</taxon>
        <taxon>Magnoliopsida</taxon>
        <taxon>Proteales</taxon>
        <taxon>Proteaceae</taxon>
        <taxon>Protea</taxon>
    </lineage>
</organism>
<gene>
    <name evidence="1" type="ORF">NE237_027300</name>
</gene>
<dbReference type="EMBL" id="JAMYWD010000012">
    <property type="protein sequence ID" value="KAJ4950468.1"/>
    <property type="molecule type" value="Genomic_DNA"/>
</dbReference>
<dbReference type="AlphaFoldDB" id="A0A9Q0GPV8"/>
<evidence type="ECO:0008006" key="3">
    <source>
        <dbReference type="Google" id="ProtNLM"/>
    </source>
</evidence>
<name>A0A9Q0GPV8_9MAGN</name>
<evidence type="ECO:0000313" key="2">
    <source>
        <dbReference type="Proteomes" id="UP001141806"/>
    </source>
</evidence>
<dbReference type="Gene3D" id="3.30.200.20">
    <property type="entry name" value="Phosphorylase Kinase, domain 1"/>
    <property type="match status" value="1"/>
</dbReference>
<evidence type="ECO:0000313" key="1">
    <source>
        <dbReference type="EMBL" id="KAJ4950468.1"/>
    </source>
</evidence>
<keyword evidence="2" id="KW-1185">Reference proteome</keyword>
<proteinExistence type="predicted"/>
<sequence length="127" mass="14284">MDAALKEEAMTLHLVSVRSGARDMADHAKVLILQHVAPWRVFMIEELSHIRKNFSDGTCLFGDAKTTGTYSGFLRDGSRVTVKRLKKSIFLIRRNFIPRGIIASLCHPNLVAVKGCCYNRDDHNTVL</sequence>
<dbReference type="Proteomes" id="UP001141806">
    <property type="component" value="Unassembled WGS sequence"/>
</dbReference>